<comment type="caution">
    <text evidence="2">The sequence shown here is derived from an EMBL/GenBank/DDBJ whole genome shotgun (WGS) entry which is preliminary data.</text>
</comment>
<gene>
    <name evidence="2" type="ORF">MHBO_003019</name>
</gene>
<dbReference type="SUPFAM" id="SSF50998">
    <property type="entry name" value="Quinoprotein alcohol dehydrogenase-like"/>
    <property type="match status" value="1"/>
</dbReference>
<dbReference type="EMBL" id="JBDODL010001412">
    <property type="protein sequence ID" value="MES1921489.1"/>
    <property type="molecule type" value="Genomic_DNA"/>
</dbReference>
<dbReference type="Gene3D" id="2.130.10.10">
    <property type="entry name" value="YVTN repeat-like/Quinoprotein amine dehydrogenase"/>
    <property type="match status" value="1"/>
</dbReference>
<dbReference type="Proteomes" id="UP001439008">
    <property type="component" value="Unassembled WGS sequence"/>
</dbReference>
<name>A0ABV2APN2_9EUKA</name>
<keyword evidence="1" id="KW-0732">Signal</keyword>
<dbReference type="InterPro" id="IPR036426">
    <property type="entry name" value="Bulb-type_lectin_dom_sf"/>
</dbReference>
<reference evidence="2 3" key="1">
    <citation type="journal article" date="2024" name="BMC Biol.">
        <title>Comparative genomics of Ascetosporea gives new insight into the evolutionary basis for animal parasitism in Rhizaria.</title>
        <authorList>
            <person name="Hiltunen Thoren M."/>
            <person name="Onut-Brannstrom I."/>
            <person name="Alfjorden A."/>
            <person name="Peckova H."/>
            <person name="Swords F."/>
            <person name="Hooper C."/>
            <person name="Holzer A.S."/>
            <person name="Bass D."/>
            <person name="Burki F."/>
        </authorList>
    </citation>
    <scope>NUCLEOTIDE SEQUENCE [LARGE SCALE GENOMIC DNA]</scope>
    <source>
        <strain evidence="2">20-A016</strain>
    </source>
</reference>
<protein>
    <submittedName>
        <fullName evidence="2">Uncharacterized protein</fullName>
    </submittedName>
</protein>
<feature type="signal peptide" evidence="1">
    <location>
        <begin position="1"/>
        <end position="22"/>
    </location>
</feature>
<dbReference type="InterPro" id="IPR015943">
    <property type="entry name" value="WD40/YVTN_repeat-like_dom_sf"/>
</dbReference>
<feature type="chain" id="PRO_5045217208" evidence="1">
    <location>
        <begin position="23"/>
        <end position="299"/>
    </location>
</feature>
<evidence type="ECO:0000313" key="3">
    <source>
        <dbReference type="Proteomes" id="UP001439008"/>
    </source>
</evidence>
<evidence type="ECO:0000256" key="1">
    <source>
        <dbReference type="SAM" id="SignalP"/>
    </source>
</evidence>
<dbReference type="InterPro" id="IPR011047">
    <property type="entry name" value="Quinoprotein_ADH-like_sf"/>
</dbReference>
<keyword evidence="3" id="KW-1185">Reference proteome</keyword>
<accession>A0ABV2APN2</accession>
<sequence length="299" mass="33808">MSIQLPPFLIAFLLLCLKAEIAQNTKSELGLFTESTLEKEKIIFRTANDHLKAVDISTGKITWDISPKSLNEQTDKLKNRLVKGADGSLYFTSASSNSSFIHKLPLTIQKLVEKSPFLMEGFYILGSKKTSLLIINIKNGNILFEENIFSKNQNFLEKSLLNDGHLIYAVQSDFFVKIFSFESGKSWNSSLSELRVLEANSVFSNDFYVEMQSDGKTALKNKNKEVVWETFSGIFDAKMTTVYVTDNNKLLKIPIFYGPENNALYKNKNSVAEYLSYLKNIDKNGVPSRVPAIKGFLFQ</sequence>
<organism evidence="2 3">
    <name type="scientific">Bonamia ostreae</name>
    <dbReference type="NCBI Taxonomy" id="126728"/>
    <lineage>
        <taxon>Eukaryota</taxon>
        <taxon>Sar</taxon>
        <taxon>Rhizaria</taxon>
        <taxon>Endomyxa</taxon>
        <taxon>Ascetosporea</taxon>
        <taxon>Haplosporida</taxon>
        <taxon>Bonamia</taxon>
    </lineage>
</organism>
<dbReference type="SUPFAM" id="SSF51110">
    <property type="entry name" value="alpha-D-mannose-specific plant lectins"/>
    <property type="match status" value="1"/>
</dbReference>
<evidence type="ECO:0000313" key="2">
    <source>
        <dbReference type="EMBL" id="MES1921489.1"/>
    </source>
</evidence>
<proteinExistence type="predicted"/>